<evidence type="ECO:0000256" key="5">
    <source>
        <dbReference type="ARBA" id="ARBA00022989"/>
    </source>
</evidence>
<dbReference type="InterPro" id="IPR029044">
    <property type="entry name" value="Nucleotide-diphossugar_trans"/>
</dbReference>
<feature type="domain" description="Glycosyltransferase 2-like" evidence="8">
    <location>
        <begin position="10"/>
        <end position="172"/>
    </location>
</feature>
<evidence type="ECO:0000256" key="6">
    <source>
        <dbReference type="ARBA" id="ARBA00023136"/>
    </source>
</evidence>
<dbReference type="OrthoDB" id="9811884at2"/>
<dbReference type="PANTHER" id="PTHR48090">
    <property type="entry name" value="UNDECAPRENYL-PHOSPHATE 4-DEOXY-4-FORMAMIDO-L-ARABINOSE TRANSFERASE-RELATED"/>
    <property type="match status" value="1"/>
</dbReference>
<accession>A0A4P7LJW8</accession>
<evidence type="ECO:0000313" key="9">
    <source>
        <dbReference type="EMBL" id="QBY52351.1"/>
    </source>
</evidence>
<keyword evidence="6 7" id="KW-0472">Membrane</keyword>
<reference evidence="9 10" key="1">
    <citation type="submission" date="2019-03" db="EMBL/GenBank/DDBJ databases">
        <title>Efficiently degradation of phenoxyalkanoic acid herbicides by Cupriavidus oxalaticus strain X32.</title>
        <authorList>
            <person name="Sheng X."/>
        </authorList>
    </citation>
    <scope>NUCLEOTIDE SEQUENCE [LARGE SCALE GENOMIC DNA]</scope>
    <source>
        <strain evidence="9 10">X32</strain>
    </source>
</reference>
<dbReference type="PANTHER" id="PTHR48090:SF1">
    <property type="entry name" value="PROPHAGE BACTOPRENOL GLUCOSYL TRANSFERASE HOMOLOG"/>
    <property type="match status" value="1"/>
</dbReference>
<evidence type="ECO:0000256" key="4">
    <source>
        <dbReference type="ARBA" id="ARBA00022692"/>
    </source>
</evidence>
<dbReference type="SUPFAM" id="SSF53448">
    <property type="entry name" value="Nucleotide-diphospho-sugar transferases"/>
    <property type="match status" value="1"/>
</dbReference>
<name>A0A4P7LJW8_9BURK</name>
<sequence>MSNYETQLLSLVVPFHNNGAATDGFLARVLPILESLHATHFEIVCINDGSTDDTLSRLVEAARRDGRIRVIELTRCFGKQAALTAGMDEALGDAVVPFDADLRDPPELIPTLVQCWRQGAEVVLAQCTGPGNGSYLKRFASAVCDRLHNALSELNIPSNVGEFRLMDRAVVNAIKQLPERHRFMKGLFSWVGFNTVIVPYQREQCRAGLSNEQGSGRWRATLADIASFGSVPLRGWMYLGSCIALVSICYGLYLAAYSAMGDGEVPGVAPVIALLLFFSGVQLIGIGLVGQYIGRIYEESKGRPIYLVKRRYHTRRPLRRAGGDGKIISLVAGKRS</sequence>
<evidence type="ECO:0000256" key="3">
    <source>
        <dbReference type="ARBA" id="ARBA00022679"/>
    </source>
</evidence>
<dbReference type="Pfam" id="PF00535">
    <property type="entry name" value="Glycos_transf_2"/>
    <property type="match status" value="1"/>
</dbReference>
<dbReference type="CDD" id="cd04187">
    <property type="entry name" value="DPM1_like_bac"/>
    <property type="match status" value="1"/>
</dbReference>
<evidence type="ECO:0000313" key="10">
    <source>
        <dbReference type="Proteomes" id="UP000295294"/>
    </source>
</evidence>
<dbReference type="InterPro" id="IPR050256">
    <property type="entry name" value="Glycosyltransferase_2"/>
</dbReference>
<dbReference type="RefSeq" id="WP_135704713.1">
    <property type="nucleotide sequence ID" value="NZ_CP038635.1"/>
</dbReference>
<dbReference type="AlphaFoldDB" id="A0A4P7LJW8"/>
<protein>
    <submittedName>
        <fullName evidence="9">Glycosyltransferase</fullName>
    </submittedName>
</protein>
<dbReference type="EMBL" id="CP038635">
    <property type="protein sequence ID" value="QBY52351.1"/>
    <property type="molecule type" value="Genomic_DNA"/>
</dbReference>
<dbReference type="GO" id="GO:0005886">
    <property type="term" value="C:plasma membrane"/>
    <property type="evidence" value="ECO:0007669"/>
    <property type="project" value="TreeGrafter"/>
</dbReference>
<keyword evidence="3 9" id="KW-0808">Transferase</keyword>
<evidence type="ECO:0000256" key="2">
    <source>
        <dbReference type="ARBA" id="ARBA00022676"/>
    </source>
</evidence>
<dbReference type="GO" id="GO:0016757">
    <property type="term" value="F:glycosyltransferase activity"/>
    <property type="evidence" value="ECO:0007669"/>
    <property type="project" value="UniProtKB-KW"/>
</dbReference>
<proteinExistence type="predicted"/>
<keyword evidence="4 7" id="KW-0812">Transmembrane</keyword>
<keyword evidence="2" id="KW-0328">Glycosyltransferase</keyword>
<gene>
    <name evidence="9" type="ORF">E0W60_14145</name>
</gene>
<evidence type="ECO:0000256" key="1">
    <source>
        <dbReference type="ARBA" id="ARBA00004141"/>
    </source>
</evidence>
<organism evidence="9 10">
    <name type="scientific">Cupriavidus oxalaticus</name>
    <dbReference type="NCBI Taxonomy" id="96344"/>
    <lineage>
        <taxon>Bacteria</taxon>
        <taxon>Pseudomonadati</taxon>
        <taxon>Pseudomonadota</taxon>
        <taxon>Betaproteobacteria</taxon>
        <taxon>Burkholderiales</taxon>
        <taxon>Burkholderiaceae</taxon>
        <taxon>Cupriavidus</taxon>
    </lineage>
</organism>
<evidence type="ECO:0000256" key="7">
    <source>
        <dbReference type="SAM" id="Phobius"/>
    </source>
</evidence>
<evidence type="ECO:0000259" key="8">
    <source>
        <dbReference type="Pfam" id="PF00535"/>
    </source>
</evidence>
<comment type="subcellular location">
    <subcellularLocation>
        <location evidence="1">Membrane</location>
        <topology evidence="1">Multi-pass membrane protein</topology>
    </subcellularLocation>
</comment>
<keyword evidence="5 7" id="KW-1133">Transmembrane helix</keyword>
<feature type="transmembrane region" description="Helical" evidence="7">
    <location>
        <begin position="236"/>
        <end position="256"/>
    </location>
</feature>
<dbReference type="InterPro" id="IPR001173">
    <property type="entry name" value="Glyco_trans_2-like"/>
</dbReference>
<dbReference type="KEGG" id="cox:E0W60_14145"/>
<dbReference type="Proteomes" id="UP000295294">
    <property type="component" value="Chromosome 2"/>
</dbReference>
<feature type="transmembrane region" description="Helical" evidence="7">
    <location>
        <begin position="268"/>
        <end position="293"/>
    </location>
</feature>
<dbReference type="Gene3D" id="3.90.550.10">
    <property type="entry name" value="Spore Coat Polysaccharide Biosynthesis Protein SpsA, Chain A"/>
    <property type="match status" value="1"/>
</dbReference>